<evidence type="ECO:0000256" key="1">
    <source>
        <dbReference type="ARBA" id="ARBA00004196"/>
    </source>
</evidence>
<dbReference type="Gene3D" id="3.40.30.10">
    <property type="entry name" value="Glutaredoxin"/>
    <property type="match status" value="1"/>
</dbReference>
<dbReference type="SUPFAM" id="SSF52833">
    <property type="entry name" value="Thioredoxin-like"/>
    <property type="match status" value="1"/>
</dbReference>
<dbReference type="CDD" id="cd02966">
    <property type="entry name" value="TlpA_like_family"/>
    <property type="match status" value="1"/>
</dbReference>
<dbReference type="OrthoDB" id="6399635at2"/>
<dbReference type="InterPro" id="IPR012336">
    <property type="entry name" value="Thioredoxin-like_fold"/>
</dbReference>
<keyword evidence="5" id="KW-0732">Signal</keyword>
<dbReference type="Proteomes" id="UP000192980">
    <property type="component" value="Unassembled WGS sequence"/>
</dbReference>
<dbReference type="RefSeq" id="WP_085471074.1">
    <property type="nucleotide sequence ID" value="NZ_FXAU01000001.1"/>
</dbReference>
<dbReference type="InterPro" id="IPR050553">
    <property type="entry name" value="Thioredoxin_ResA/DsbE_sf"/>
</dbReference>
<evidence type="ECO:0000313" key="7">
    <source>
        <dbReference type="EMBL" id="SMG05896.1"/>
    </source>
</evidence>
<dbReference type="GO" id="GO:0030313">
    <property type="term" value="C:cell envelope"/>
    <property type="evidence" value="ECO:0007669"/>
    <property type="project" value="UniProtKB-SubCell"/>
</dbReference>
<proteinExistence type="predicted"/>
<evidence type="ECO:0000256" key="5">
    <source>
        <dbReference type="SAM" id="SignalP"/>
    </source>
</evidence>
<feature type="signal peptide" evidence="5">
    <location>
        <begin position="1"/>
        <end position="18"/>
    </location>
</feature>
<dbReference type="STRING" id="561061.SAMN05660862_0090"/>
<dbReference type="PANTHER" id="PTHR42852:SF6">
    <property type="entry name" value="THIOL:DISULFIDE INTERCHANGE PROTEIN DSBE"/>
    <property type="match status" value="1"/>
</dbReference>
<feature type="chain" id="PRO_5013140957" evidence="5">
    <location>
        <begin position="19"/>
        <end position="502"/>
    </location>
</feature>
<keyword evidence="2" id="KW-0201">Cytochrome c-type biogenesis</keyword>
<comment type="subcellular location">
    <subcellularLocation>
        <location evidence="1">Cell envelope</location>
    </subcellularLocation>
</comment>
<keyword evidence="4" id="KW-0676">Redox-active center</keyword>
<dbReference type="InterPro" id="IPR036249">
    <property type="entry name" value="Thioredoxin-like_sf"/>
</dbReference>
<dbReference type="GO" id="GO:0016853">
    <property type="term" value="F:isomerase activity"/>
    <property type="evidence" value="ECO:0007669"/>
    <property type="project" value="UniProtKB-KW"/>
</dbReference>
<evidence type="ECO:0000256" key="4">
    <source>
        <dbReference type="ARBA" id="ARBA00023284"/>
    </source>
</evidence>
<evidence type="ECO:0000256" key="3">
    <source>
        <dbReference type="ARBA" id="ARBA00023157"/>
    </source>
</evidence>
<dbReference type="AlphaFoldDB" id="A0A1X7HV74"/>
<gene>
    <name evidence="7" type="ORF">SAMN05660862_0090</name>
</gene>
<dbReference type="PANTHER" id="PTHR42852">
    <property type="entry name" value="THIOL:DISULFIDE INTERCHANGE PROTEIN DSBE"/>
    <property type="match status" value="1"/>
</dbReference>
<dbReference type="GO" id="GO:0017004">
    <property type="term" value="P:cytochrome complex assembly"/>
    <property type="evidence" value="ECO:0007669"/>
    <property type="project" value="UniProtKB-KW"/>
</dbReference>
<keyword evidence="8" id="KW-1185">Reference proteome</keyword>
<reference evidence="7 8" key="1">
    <citation type="submission" date="2017-04" db="EMBL/GenBank/DDBJ databases">
        <authorList>
            <person name="Afonso C.L."/>
            <person name="Miller P.J."/>
            <person name="Scott M.A."/>
            <person name="Spackman E."/>
            <person name="Goraichik I."/>
            <person name="Dimitrov K.M."/>
            <person name="Suarez D.L."/>
            <person name="Swayne D.E."/>
        </authorList>
    </citation>
    <scope>NUCLEOTIDE SEQUENCE [LARGE SCALE GENOMIC DNA]</scope>
    <source>
        <strain evidence="7 8">DSM 22418</strain>
    </source>
</reference>
<dbReference type="EMBL" id="FXAU01000001">
    <property type="protein sequence ID" value="SMG05896.1"/>
    <property type="molecule type" value="Genomic_DNA"/>
</dbReference>
<keyword evidence="3" id="KW-1015">Disulfide bond</keyword>
<protein>
    <submittedName>
        <fullName evidence="7">Thiol-disulfide isomerase or thioredoxin</fullName>
    </submittedName>
</protein>
<evidence type="ECO:0000259" key="6">
    <source>
        <dbReference type="PROSITE" id="PS51352"/>
    </source>
</evidence>
<keyword evidence="7" id="KW-0413">Isomerase</keyword>
<organism evidence="7 8">
    <name type="scientific">Sphingobacterium psychroaquaticum</name>
    <dbReference type="NCBI Taxonomy" id="561061"/>
    <lineage>
        <taxon>Bacteria</taxon>
        <taxon>Pseudomonadati</taxon>
        <taxon>Bacteroidota</taxon>
        <taxon>Sphingobacteriia</taxon>
        <taxon>Sphingobacteriales</taxon>
        <taxon>Sphingobacteriaceae</taxon>
        <taxon>Sphingobacterium</taxon>
    </lineage>
</organism>
<evidence type="ECO:0000313" key="8">
    <source>
        <dbReference type="Proteomes" id="UP000192980"/>
    </source>
</evidence>
<name>A0A1X7HV74_9SPHI</name>
<sequence>MRIIAFILNVLLCTSLFAQQLDGPYTDPSYVFHGKQAVIRGKILHATAEELQQLSINYTTVNPTEPTQTPHTVKPQKDGTFEIRLLDKTPYRQIWFKFDKYAYTCLYSHEELTLTFDMEKLKKASVYLTGEGLSFAGKDGKLNQTMNDYIVYDKKHNSDFYKKIDEIEADQVNYLSKLDSLYKIQRRVDQDFLATVGGQFARFITSETDLQYMESKLLYFYRKGERLADLQDLLVPAYAVSNNSTAYFRWLQNYAIRFYQDPQKQRGDNKAALIALDSVLPQPYADLAKAMMDDKDLKEQNNIYGLVIPTMSTVWVKDYLQMQEQEIGDKLAKLEELKKRSTMPLGASTFGEPKMKTTFDASLYLNKYETAEDLLVNLKSQYKDQLVIIDIWGTWCAPCLAQMPYSKTLHEQVKKDSLDVKFVYLCTEGGSSEEKWTNKVLELQQPGTHIFVQQPIIDELFKMFNRSGYPTYVAIKPNGEIDTKAISWIHNVNVDKLKALMQ</sequence>
<feature type="domain" description="Thioredoxin" evidence="6">
    <location>
        <begin position="344"/>
        <end position="502"/>
    </location>
</feature>
<dbReference type="InterPro" id="IPR013766">
    <property type="entry name" value="Thioredoxin_domain"/>
</dbReference>
<dbReference type="Pfam" id="PF13905">
    <property type="entry name" value="Thioredoxin_8"/>
    <property type="match status" value="1"/>
</dbReference>
<dbReference type="PROSITE" id="PS51352">
    <property type="entry name" value="THIOREDOXIN_2"/>
    <property type="match status" value="1"/>
</dbReference>
<evidence type="ECO:0000256" key="2">
    <source>
        <dbReference type="ARBA" id="ARBA00022748"/>
    </source>
</evidence>
<accession>A0A1X7HV74</accession>